<protein>
    <submittedName>
        <fullName evidence="1">Uncharacterized protein</fullName>
    </submittedName>
</protein>
<dbReference type="Proteomes" id="UP000323426">
    <property type="component" value="Unassembled WGS sequence"/>
</dbReference>
<name>A0A5M6D386_9BACT</name>
<comment type="caution">
    <text evidence="1">The sequence shown here is derived from an EMBL/GenBank/DDBJ whole genome shotgun (WGS) entry which is preliminary data.</text>
</comment>
<dbReference type="AlphaFoldDB" id="A0A5M6D386"/>
<sequence length="91" mass="10431">MNNLTIFAVVKVKESKGEHLYFAETEEIADQLYSQAVKMYLAPGTVIRLVSFEVDKERLYDFIVGEDDYEKELFLVNALAKQYSLLKDSTG</sequence>
<organism evidence="1 2">
    <name type="scientific">Adhaeribacter rhizoryzae</name>
    <dbReference type="NCBI Taxonomy" id="2607907"/>
    <lineage>
        <taxon>Bacteria</taxon>
        <taxon>Pseudomonadati</taxon>
        <taxon>Bacteroidota</taxon>
        <taxon>Cytophagia</taxon>
        <taxon>Cytophagales</taxon>
        <taxon>Hymenobacteraceae</taxon>
        <taxon>Adhaeribacter</taxon>
    </lineage>
</organism>
<dbReference type="RefSeq" id="WP_150091091.1">
    <property type="nucleotide sequence ID" value="NZ_VWSF01000019.1"/>
</dbReference>
<gene>
    <name evidence="1" type="ORF">F0145_19460</name>
</gene>
<accession>A0A5M6D386</accession>
<proteinExistence type="predicted"/>
<dbReference type="EMBL" id="VWSF01000019">
    <property type="protein sequence ID" value="KAA5541968.1"/>
    <property type="molecule type" value="Genomic_DNA"/>
</dbReference>
<evidence type="ECO:0000313" key="2">
    <source>
        <dbReference type="Proteomes" id="UP000323426"/>
    </source>
</evidence>
<reference evidence="1 2" key="1">
    <citation type="submission" date="2019-09" db="EMBL/GenBank/DDBJ databases">
        <title>Genome sequence and assembly of Adhaeribacter sp.</title>
        <authorList>
            <person name="Chhetri G."/>
        </authorList>
    </citation>
    <scope>NUCLEOTIDE SEQUENCE [LARGE SCALE GENOMIC DNA]</scope>
    <source>
        <strain evidence="1 2">DK36</strain>
    </source>
</reference>
<keyword evidence="2" id="KW-1185">Reference proteome</keyword>
<evidence type="ECO:0000313" key="1">
    <source>
        <dbReference type="EMBL" id="KAA5541968.1"/>
    </source>
</evidence>